<reference evidence="1 2" key="1">
    <citation type="submission" date="2015-04" db="EMBL/GenBank/DDBJ databases">
        <authorList>
            <consortium name="Pathogen Informatics"/>
        </authorList>
    </citation>
    <scope>NUCLEOTIDE SEQUENCE [LARGE SCALE GENOMIC DNA]</scope>
    <source>
        <strain evidence="1 2">SGS1</strain>
    </source>
</reference>
<dbReference type="AlphaFoldDB" id="A0A1J1GN49"/>
<dbReference type="EMBL" id="CVMU01000228">
    <property type="protein sequence ID" value="CRG84718.1"/>
    <property type="molecule type" value="Genomic_DNA"/>
</dbReference>
<accession>A0A1J1GN49</accession>
<gene>
    <name evidence="1" type="ORF">PRELSG_0026400</name>
</gene>
<dbReference type="Proteomes" id="UP000220158">
    <property type="component" value="Unassembled WGS sequence"/>
</dbReference>
<sequence length="400" mass="45687">MLISVCISQEQEGNQYLFSEEISSNVYITENSPNTGNLIDTINIEKDEILDLENIPSHFPIEEKNSDSDNKDDFFNMSLVDTINLEKSKSYDIKNVLDEVQCSLMDSLIDPFYPSFKSEKLPIHIETEPSSLMETKDTEHKYSVELENKLGETPSTLPDSQTQPSNLPLEHENSIIYIETDPPSISLMGTKYTEHKYYVELQDTLGEIPSTLPDSQTQSFNLLFEHDYAINVTHGKSFSVNNLMNTENVEQEDPVELQNILDEILNTLPDSLTEPIDLLSEHENSTIHAEAGPSNISLMGTENEKHNDSYNPQYIFNYSLVTPNYLKEEFLNLLLEDQCPSINYEDIFPTTSNLMIPENVEDEEYIKLQIIPVDFPIEKPATTINYNEDMSLLDEIEQIS</sequence>
<proteinExistence type="predicted"/>
<evidence type="ECO:0000313" key="2">
    <source>
        <dbReference type="Proteomes" id="UP000220158"/>
    </source>
</evidence>
<dbReference type="GeneID" id="39734193"/>
<evidence type="ECO:0000313" key="1">
    <source>
        <dbReference type="EMBL" id="CRG84718.1"/>
    </source>
</evidence>
<dbReference type="VEuPathDB" id="PlasmoDB:PRELSG_0026400"/>
<dbReference type="KEGG" id="prel:PRELSG_0026400"/>
<keyword evidence="2" id="KW-1185">Reference proteome</keyword>
<feature type="non-terminal residue" evidence="1">
    <location>
        <position position="400"/>
    </location>
</feature>
<dbReference type="RefSeq" id="XP_028531155.1">
    <property type="nucleotide sequence ID" value="XM_028675590.1"/>
</dbReference>
<name>A0A1J1GN49_PLARL</name>
<protein>
    <submittedName>
        <fullName evidence="1">Fam-j protein</fullName>
    </submittedName>
</protein>
<organism evidence="1 2">
    <name type="scientific">Plasmodium relictum</name>
    <dbReference type="NCBI Taxonomy" id="85471"/>
    <lineage>
        <taxon>Eukaryota</taxon>
        <taxon>Sar</taxon>
        <taxon>Alveolata</taxon>
        <taxon>Apicomplexa</taxon>
        <taxon>Aconoidasida</taxon>
        <taxon>Haemosporida</taxon>
        <taxon>Plasmodiidae</taxon>
        <taxon>Plasmodium</taxon>
        <taxon>Plasmodium (Haemamoeba)</taxon>
    </lineage>
</organism>